<reference evidence="2 3" key="1">
    <citation type="submission" date="2020-09" db="EMBL/GenBank/DDBJ databases">
        <title>De no assembly of potato wild relative species, Solanum commersonii.</title>
        <authorList>
            <person name="Cho K."/>
        </authorList>
    </citation>
    <scope>NUCLEOTIDE SEQUENCE [LARGE SCALE GENOMIC DNA]</scope>
    <source>
        <strain evidence="2">LZ3.2</strain>
        <tissue evidence="2">Leaf</tissue>
    </source>
</reference>
<dbReference type="AlphaFoldDB" id="A0A9J5ZI64"/>
<dbReference type="Proteomes" id="UP000824120">
    <property type="component" value="Chromosome 4"/>
</dbReference>
<proteinExistence type="predicted"/>
<accession>A0A9J5ZI64</accession>
<sequence>MKDLEVRAQIINKISSASIQKKKDHISEEIPTKDGSYTMAEIKSLLLERRKLISSPTTISDLKEEINNLKEDIVCLKEKNDVIEVRLDVIQSLQDVGNTSHSSSSLEGENNSLDFMKNNKTDFLHSLKAFTSQNFIKQEINSIEIDHILRNPKLQEKINILRANSSSLTTGTGGIDTNHPMYKEFMDFIKSKRESDNNPPTYSTILMNDENIEVFDLNDKREVILLLENNDLRWKNEPWQVMSRYLDTVSYTTTVYKCIMHYEIILSAIGSCEFQHFYPANTKKAYNFFKMTIKKILRPKEWGMSPLREMDYIHPE</sequence>
<evidence type="ECO:0000313" key="3">
    <source>
        <dbReference type="Proteomes" id="UP000824120"/>
    </source>
</evidence>
<gene>
    <name evidence="2" type="ORF">H5410_021799</name>
</gene>
<name>A0A9J5ZI64_SOLCO</name>
<evidence type="ECO:0000256" key="1">
    <source>
        <dbReference type="SAM" id="Coils"/>
    </source>
</evidence>
<keyword evidence="3" id="KW-1185">Reference proteome</keyword>
<comment type="caution">
    <text evidence="2">The sequence shown here is derived from an EMBL/GenBank/DDBJ whole genome shotgun (WGS) entry which is preliminary data.</text>
</comment>
<feature type="coiled-coil region" evidence="1">
    <location>
        <begin position="59"/>
        <end position="86"/>
    </location>
</feature>
<protein>
    <submittedName>
        <fullName evidence="2">Uncharacterized protein</fullName>
    </submittedName>
</protein>
<keyword evidence="1" id="KW-0175">Coiled coil</keyword>
<evidence type="ECO:0000313" key="2">
    <source>
        <dbReference type="EMBL" id="KAG5610518.1"/>
    </source>
</evidence>
<organism evidence="2 3">
    <name type="scientific">Solanum commersonii</name>
    <name type="common">Commerson's wild potato</name>
    <name type="synonym">Commerson's nightshade</name>
    <dbReference type="NCBI Taxonomy" id="4109"/>
    <lineage>
        <taxon>Eukaryota</taxon>
        <taxon>Viridiplantae</taxon>
        <taxon>Streptophyta</taxon>
        <taxon>Embryophyta</taxon>
        <taxon>Tracheophyta</taxon>
        <taxon>Spermatophyta</taxon>
        <taxon>Magnoliopsida</taxon>
        <taxon>eudicotyledons</taxon>
        <taxon>Gunneridae</taxon>
        <taxon>Pentapetalae</taxon>
        <taxon>asterids</taxon>
        <taxon>lamiids</taxon>
        <taxon>Solanales</taxon>
        <taxon>Solanaceae</taxon>
        <taxon>Solanoideae</taxon>
        <taxon>Solaneae</taxon>
        <taxon>Solanum</taxon>
    </lineage>
</organism>
<dbReference type="EMBL" id="JACXVP010000004">
    <property type="protein sequence ID" value="KAG5610518.1"/>
    <property type="molecule type" value="Genomic_DNA"/>
</dbReference>